<protein>
    <recommendedName>
        <fullName evidence="3">Apea-like HEPN domain-containing protein</fullName>
    </recommendedName>
</protein>
<evidence type="ECO:0000313" key="2">
    <source>
        <dbReference type="Proteomes" id="UP001208689"/>
    </source>
</evidence>
<dbReference type="EMBL" id="CP104013">
    <property type="protein sequence ID" value="UYP43908.1"/>
    <property type="molecule type" value="Genomic_DNA"/>
</dbReference>
<evidence type="ECO:0008006" key="3">
    <source>
        <dbReference type="Google" id="ProtNLM"/>
    </source>
</evidence>
<name>A0ABY6HKS4_9ARCH</name>
<keyword evidence="2" id="KW-1185">Reference proteome</keyword>
<organism evidence="1 2">
    <name type="scientific">Candidatus Lokiarchaeum ossiferum</name>
    <dbReference type="NCBI Taxonomy" id="2951803"/>
    <lineage>
        <taxon>Archaea</taxon>
        <taxon>Promethearchaeati</taxon>
        <taxon>Promethearchaeota</taxon>
        <taxon>Promethearchaeia</taxon>
        <taxon>Promethearchaeales</taxon>
        <taxon>Promethearchaeaceae</taxon>
        <taxon>Candidatus Lokiarchaeum</taxon>
    </lineage>
</organism>
<proteinExistence type="predicted"/>
<reference evidence="1" key="1">
    <citation type="submission" date="2022-09" db="EMBL/GenBank/DDBJ databases">
        <title>Actin cytoskeleton and complex cell architecture in an #Asgard archaeon.</title>
        <authorList>
            <person name="Ponce Toledo R.I."/>
            <person name="Schleper C."/>
            <person name="Rodrigues Oliveira T."/>
            <person name="Wollweber F."/>
            <person name="Xu J."/>
            <person name="Rittmann S."/>
            <person name="Klingl A."/>
            <person name="Pilhofer M."/>
        </authorList>
    </citation>
    <scope>NUCLEOTIDE SEQUENCE</scope>
    <source>
        <strain evidence="1">B-35</strain>
    </source>
</reference>
<accession>A0ABY6HKS4</accession>
<dbReference type="Proteomes" id="UP001208689">
    <property type="component" value="Chromosome"/>
</dbReference>
<evidence type="ECO:0000313" key="1">
    <source>
        <dbReference type="EMBL" id="UYP43908.1"/>
    </source>
</evidence>
<gene>
    <name evidence="1" type="ORF">NEF87_000193</name>
</gene>
<sequence length="525" mass="62543">MLNRILVKIRGIHLNFPIKIELDAFEKFILAPEENIRMKSYYDSHPVSENVLDRFKMDVNSNIWLYLDVDLPEEIKIIDEVYALLSPFTELCLLLMNYRIQITNCFHFNSRNNVVRILESYPSQIEFYKPYARIPYLIGTPQLFRFCISQLWNLFFQNNDYSSRLRILIQSFNQNTIDQSIGLGWLSLEHITSTYFKNKQQNTLISEKKLEKLKKKIHRYLKKNLKTNNKGLVKIQEITKAIRSNIKNWEKKKLITISKEKKNKLTEKVERMIRTQDIIYKEYSPRKISEIICKELWKFPRIKDQIKLMCSELDEINYDEELIDFMHSTRNNLFHKGLSIDEIIKGSRKLHDVQDIINKYTEFKEWLLKLYFKLIHLDDFFDMDKYGRLSLNKEKNEEYNHSIRAFISAPYQYIRDSFPLFPPNLLAKISISTIDFDKDYEGKIIIGLKEFSISLKFLGTQFAFSISMMTSIIPTKTELSQFTGKIIIIIQDMDWEITLKKSSAFKIYNQNIYHGSCLEIEINKN</sequence>